<dbReference type="RefSeq" id="WP_327601244.1">
    <property type="nucleotide sequence ID" value="NZ_JAYXHS010000005.1"/>
</dbReference>
<name>A0ABU6K9G8_9RHOO</name>
<keyword evidence="5" id="KW-1185">Reference proteome</keyword>
<dbReference type="InterPro" id="IPR028082">
    <property type="entry name" value="Peripla_BP_I"/>
</dbReference>
<evidence type="ECO:0000256" key="1">
    <source>
        <dbReference type="ARBA" id="ARBA00010062"/>
    </source>
</evidence>
<reference evidence="4 5" key="1">
    <citation type="submission" date="2024-01" db="EMBL/GenBank/DDBJ databases">
        <title>Uliginosibacterium soil sp. nov.</title>
        <authorList>
            <person name="Lv Y."/>
        </authorList>
    </citation>
    <scope>NUCLEOTIDE SEQUENCE [LARGE SCALE GENOMIC DNA]</scope>
    <source>
        <strain evidence="4 5">H3</strain>
    </source>
</reference>
<comment type="caution">
    <text evidence="4">The sequence shown here is derived from an EMBL/GenBank/DDBJ whole genome shotgun (WGS) entry which is preliminary data.</text>
</comment>
<evidence type="ECO:0000313" key="5">
    <source>
        <dbReference type="Proteomes" id="UP001331561"/>
    </source>
</evidence>
<evidence type="ECO:0000256" key="2">
    <source>
        <dbReference type="ARBA" id="ARBA00022729"/>
    </source>
</evidence>
<dbReference type="Proteomes" id="UP001331561">
    <property type="component" value="Unassembled WGS sequence"/>
</dbReference>
<proteinExistence type="inferred from homology"/>
<dbReference type="SUPFAM" id="SSF53822">
    <property type="entry name" value="Periplasmic binding protein-like I"/>
    <property type="match status" value="1"/>
</dbReference>
<dbReference type="Gene3D" id="3.40.50.2300">
    <property type="match status" value="2"/>
</dbReference>
<keyword evidence="2" id="KW-0732">Signal</keyword>
<accession>A0ABU6K9G8</accession>
<dbReference type="EMBL" id="JAYXHS010000005">
    <property type="protein sequence ID" value="MEC5388272.1"/>
    <property type="molecule type" value="Genomic_DNA"/>
</dbReference>
<dbReference type="CDD" id="cd06326">
    <property type="entry name" value="PBP1_ABC_ligand_binding-like"/>
    <property type="match status" value="1"/>
</dbReference>
<dbReference type="PANTHER" id="PTHR47235">
    <property type="entry name" value="BLR6548 PROTEIN"/>
    <property type="match status" value="1"/>
</dbReference>
<organism evidence="4 5">
    <name type="scientific">Uliginosibacterium silvisoli</name>
    <dbReference type="NCBI Taxonomy" id="3114758"/>
    <lineage>
        <taxon>Bacteria</taxon>
        <taxon>Pseudomonadati</taxon>
        <taxon>Pseudomonadota</taxon>
        <taxon>Betaproteobacteria</taxon>
        <taxon>Rhodocyclales</taxon>
        <taxon>Zoogloeaceae</taxon>
        <taxon>Uliginosibacterium</taxon>
    </lineage>
</organism>
<dbReference type="Pfam" id="PF13458">
    <property type="entry name" value="Peripla_BP_6"/>
    <property type="match status" value="1"/>
</dbReference>
<dbReference type="InterPro" id="IPR028081">
    <property type="entry name" value="Leu-bd"/>
</dbReference>
<dbReference type="PANTHER" id="PTHR47235:SF1">
    <property type="entry name" value="BLR6548 PROTEIN"/>
    <property type="match status" value="1"/>
</dbReference>
<protein>
    <submittedName>
        <fullName evidence="4">ABC transporter substrate-binding protein</fullName>
    </submittedName>
</protein>
<gene>
    <name evidence="4" type="ORF">VVD49_21245</name>
</gene>
<sequence>MNRRKFLISSTQGSAALLSSFNLTAQQPRSEIIVGQSVDLSGPLQNLGRDYFTGAKLAFDQVNASGGTAGRKWRFIQIDDGAVPAQAVSNVSRLLTQDRADILFGFTSDACVEAVLAAPAFKASGRLLFAPMSGLASSGAGDRVVYVRATYAEELLAMFRQFSAGNMSTVTIAHTPAPASLATRNAAMDLLRKHNIPLPSLVTLKDDGSNAAALASGIGRTPPQALVIIADTIPAALLARELRGRAPGMMIGMTSAVDATALQQILGAELSFGLLLSRVVPNPHKGTERVVREFSRVLTKYLDEAPTAASLEGYIAGRALIETVRRSGNATGTPALLQGMRSLDLGGWELAFGNDERTSHRVDISMITRSGALLG</sequence>
<feature type="domain" description="Leucine-binding protein" evidence="3">
    <location>
        <begin position="32"/>
        <end position="361"/>
    </location>
</feature>
<evidence type="ECO:0000313" key="4">
    <source>
        <dbReference type="EMBL" id="MEC5388272.1"/>
    </source>
</evidence>
<comment type="similarity">
    <text evidence="1">Belongs to the leucine-binding protein family.</text>
</comment>
<evidence type="ECO:0000259" key="3">
    <source>
        <dbReference type="Pfam" id="PF13458"/>
    </source>
</evidence>